<reference evidence="7 8" key="1">
    <citation type="submission" date="2019-02" db="EMBL/GenBank/DDBJ databases">
        <title>Deep-cultivation of Planctomycetes and their phenomic and genomic characterization uncovers novel biology.</title>
        <authorList>
            <person name="Wiegand S."/>
            <person name="Jogler M."/>
            <person name="Boedeker C."/>
            <person name="Pinto D."/>
            <person name="Vollmers J."/>
            <person name="Rivas-Marin E."/>
            <person name="Kohn T."/>
            <person name="Peeters S.H."/>
            <person name="Heuer A."/>
            <person name="Rast P."/>
            <person name="Oberbeckmann S."/>
            <person name="Bunk B."/>
            <person name="Jeske O."/>
            <person name="Meyerdierks A."/>
            <person name="Storesund J.E."/>
            <person name="Kallscheuer N."/>
            <person name="Luecker S."/>
            <person name="Lage O.M."/>
            <person name="Pohl T."/>
            <person name="Merkel B.J."/>
            <person name="Hornburger P."/>
            <person name="Mueller R.-W."/>
            <person name="Bruemmer F."/>
            <person name="Labrenz M."/>
            <person name="Spormann A.M."/>
            <person name="Op Den Camp H."/>
            <person name="Overmann J."/>
            <person name="Amann R."/>
            <person name="Jetten M.S.M."/>
            <person name="Mascher T."/>
            <person name="Medema M.H."/>
            <person name="Devos D.P."/>
            <person name="Kaster A.-K."/>
            <person name="Ovreas L."/>
            <person name="Rohde M."/>
            <person name="Galperin M.Y."/>
            <person name="Jogler C."/>
        </authorList>
    </citation>
    <scope>NUCLEOTIDE SEQUENCE [LARGE SCALE GENOMIC DNA]</scope>
    <source>
        <strain evidence="7 8">CA13</strain>
    </source>
</reference>
<organism evidence="7 8">
    <name type="scientific">Novipirellula herctigrandis</name>
    <dbReference type="NCBI Taxonomy" id="2527986"/>
    <lineage>
        <taxon>Bacteria</taxon>
        <taxon>Pseudomonadati</taxon>
        <taxon>Planctomycetota</taxon>
        <taxon>Planctomycetia</taxon>
        <taxon>Pirellulales</taxon>
        <taxon>Pirellulaceae</taxon>
        <taxon>Novipirellula</taxon>
    </lineage>
</organism>
<dbReference type="PANTHER" id="PTHR43847">
    <property type="entry name" value="BLL3993 PROTEIN"/>
    <property type="match status" value="1"/>
</dbReference>
<feature type="transmembrane region" description="Helical" evidence="6">
    <location>
        <begin position="34"/>
        <end position="55"/>
    </location>
</feature>
<dbReference type="InterPro" id="IPR052527">
    <property type="entry name" value="Metal_cation-efflux_comp"/>
</dbReference>
<comment type="subcellular location">
    <subcellularLocation>
        <location evidence="1">Endomembrane system</location>
        <topology evidence="1">Multi-pass membrane protein</topology>
    </subcellularLocation>
</comment>
<dbReference type="GO" id="GO:0032259">
    <property type="term" value="P:methylation"/>
    <property type="evidence" value="ECO:0007669"/>
    <property type="project" value="UniProtKB-KW"/>
</dbReference>
<sequence length="183" mass="20531">MEMGIARQSNVARRNVDCHTHSDKTRKSPVRQTVLANSLVVAQFIVSAVIVLSANWQPFDWLPLVLTLPGIGIAVWAWQTIGLLNVRIHPTPTEQTKLTTTGPYRFVRHPMYSGVLWMTAALLLSNPQSWRCAAWGGLLSVLYLKAAIEEQAMSERFPSYESLQKRTGMLMPRLVRKASSSNE</sequence>
<dbReference type="Pfam" id="PF04191">
    <property type="entry name" value="PEMT"/>
    <property type="match status" value="1"/>
</dbReference>
<keyword evidence="7" id="KW-0489">Methyltransferase</keyword>
<dbReference type="EMBL" id="SJPJ01000001">
    <property type="protein sequence ID" value="TWT83120.1"/>
    <property type="molecule type" value="Genomic_DNA"/>
</dbReference>
<evidence type="ECO:0000313" key="8">
    <source>
        <dbReference type="Proteomes" id="UP000315010"/>
    </source>
</evidence>
<dbReference type="Proteomes" id="UP000315010">
    <property type="component" value="Unassembled WGS sequence"/>
</dbReference>
<accession>A0A5C5Z7E4</accession>
<proteinExistence type="predicted"/>
<dbReference type="InterPro" id="IPR007318">
    <property type="entry name" value="Phopholipid_MeTrfase"/>
</dbReference>
<evidence type="ECO:0000256" key="5">
    <source>
        <dbReference type="SAM" id="MobiDB-lite"/>
    </source>
</evidence>
<protein>
    <submittedName>
        <fullName evidence="7">Isoprenylcysteine carboxyl methyltransferase (ICMT) family protein</fullName>
    </submittedName>
</protein>
<evidence type="ECO:0000256" key="1">
    <source>
        <dbReference type="ARBA" id="ARBA00004127"/>
    </source>
</evidence>
<feature type="transmembrane region" description="Helical" evidence="6">
    <location>
        <begin position="61"/>
        <end position="78"/>
    </location>
</feature>
<keyword evidence="4 6" id="KW-0472">Membrane</keyword>
<name>A0A5C5Z7E4_9BACT</name>
<evidence type="ECO:0000256" key="2">
    <source>
        <dbReference type="ARBA" id="ARBA00022692"/>
    </source>
</evidence>
<gene>
    <name evidence="7" type="ORF">CA13_45830</name>
</gene>
<dbReference type="Gene3D" id="1.20.120.1630">
    <property type="match status" value="1"/>
</dbReference>
<evidence type="ECO:0000256" key="3">
    <source>
        <dbReference type="ARBA" id="ARBA00022989"/>
    </source>
</evidence>
<keyword evidence="3 6" id="KW-1133">Transmembrane helix</keyword>
<feature type="compositionally biased region" description="Basic and acidic residues" evidence="5">
    <location>
        <begin position="14"/>
        <end position="26"/>
    </location>
</feature>
<evidence type="ECO:0000256" key="4">
    <source>
        <dbReference type="ARBA" id="ARBA00023136"/>
    </source>
</evidence>
<dbReference type="GO" id="GO:0008168">
    <property type="term" value="F:methyltransferase activity"/>
    <property type="evidence" value="ECO:0007669"/>
    <property type="project" value="UniProtKB-KW"/>
</dbReference>
<feature type="region of interest" description="Disordered" evidence="5">
    <location>
        <begin position="1"/>
        <end position="27"/>
    </location>
</feature>
<evidence type="ECO:0000256" key="6">
    <source>
        <dbReference type="SAM" id="Phobius"/>
    </source>
</evidence>
<evidence type="ECO:0000313" key="7">
    <source>
        <dbReference type="EMBL" id="TWT83120.1"/>
    </source>
</evidence>
<dbReference type="PANTHER" id="PTHR43847:SF1">
    <property type="entry name" value="BLL3993 PROTEIN"/>
    <property type="match status" value="1"/>
</dbReference>
<dbReference type="GO" id="GO:0012505">
    <property type="term" value="C:endomembrane system"/>
    <property type="evidence" value="ECO:0007669"/>
    <property type="project" value="UniProtKB-SubCell"/>
</dbReference>
<keyword evidence="8" id="KW-1185">Reference proteome</keyword>
<dbReference type="AlphaFoldDB" id="A0A5C5Z7E4"/>
<keyword evidence="7" id="KW-0808">Transferase</keyword>
<comment type="caution">
    <text evidence="7">The sequence shown here is derived from an EMBL/GenBank/DDBJ whole genome shotgun (WGS) entry which is preliminary data.</text>
</comment>
<keyword evidence="2 6" id="KW-0812">Transmembrane</keyword>